<protein>
    <submittedName>
        <fullName evidence="3">ACT domain-containing protein</fullName>
    </submittedName>
</protein>
<dbReference type="InterPro" id="IPR044561">
    <property type="entry name" value="ACT_ThrD-II-like"/>
</dbReference>
<keyword evidence="4" id="KW-1185">Reference proteome</keyword>
<evidence type="ECO:0000313" key="4">
    <source>
        <dbReference type="Proteomes" id="UP000283805"/>
    </source>
</evidence>
<feature type="region of interest" description="Disordered" evidence="1">
    <location>
        <begin position="1"/>
        <end position="33"/>
    </location>
</feature>
<proteinExistence type="predicted"/>
<sequence>MDVRKPVPEVRTMVDEPVVSEDDEEGDDPETDGGVQAYTVRLELVDEPGELLRALSPIAENGGNLLSIHHERGNITPRGHIPVEVDLECPPDRFEDIVEALRDAGVNVIQAGADRYGEEINVVLVGHLVDTDLSHTLNRIQEETSAAVLDLSLSAPEGTENISSARLRLAIDSGEAEETLAQIRTIGTDKELTVVEPLLGGDA</sequence>
<organism evidence="3 4">
    <name type="scientific">Halopiger aswanensis</name>
    <dbReference type="NCBI Taxonomy" id="148449"/>
    <lineage>
        <taxon>Archaea</taxon>
        <taxon>Methanobacteriati</taxon>
        <taxon>Methanobacteriota</taxon>
        <taxon>Stenosarchaea group</taxon>
        <taxon>Halobacteria</taxon>
        <taxon>Halobacteriales</taxon>
        <taxon>Natrialbaceae</taxon>
        <taxon>Halopiger</taxon>
    </lineage>
</organism>
<evidence type="ECO:0000259" key="2">
    <source>
        <dbReference type="PROSITE" id="PS51671"/>
    </source>
</evidence>
<dbReference type="EMBL" id="RAPO01000002">
    <property type="protein sequence ID" value="RKD95487.1"/>
    <property type="molecule type" value="Genomic_DNA"/>
</dbReference>
<name>A0A419WJ79_9EURY</name>
<gene>
    <name evidence="3" type="ORF">ATJ93_2343</name>
</gene>
<evidence type="ECO:0000313" key="3">
    <source>
        <dbReference type="EMBL" id="RKD95487.1"/>
    </source>
</evidence>
<dbReference type="Proteomes" id="UP000283805">
    <property type="component" value="Unassembled WGS sequence"/>
</dbReference>
<dbReference type="SUPFAM" id="SSF55021">
    <property type="entry name" value="ACT-like"/>
    <property type="match status" value="1"/>
</dbReference>
<dbReference type="InterPro" id="IPR045865">
    <property type="entry name" value="ACT-like_dom_sf"/>
</dbReference>
<evidence type="ECO:0000256" key="1">
    <source>
        <dbReference type="SAM" id="MobiDB-lite"/>
    </source>
</evidence>
<dbReference type="AlphaFoldDB" id="A0A419WJ79"/>
<feature type="compositionally biased region" description="Acidic residues" evidence="1">
    <location>
        <begin position="18"/>
        <end position="31"/>
    </location>
</feature>
<dbReference type="PROSITE" id="PS51671">
    <property type="entry name" value="ACT"/>
    <property type="match status" value="1"/>
</dbReference>
<feature type="compositionally biased region" description="Basic and acidic residues" evidence="1">
    <location>
        <begin position="1"/>
        <end position="14"/>
    </location>
</feature>
<dbReference type="InterPro" id="IPR002912">
    <property type="entry name" value="ACT_dom"/>
</dbReference>
<feature type="domain" description="ACT" evidence="2">
    <location>
        <begin position="39"/>
        <end position="115"/>
    </location>
</feature>
<dbReference type="CDD" id="cd04886">
    <property type="entry name" value="ACT_ThrD-II-like"/>
    <property type="match status" value="1"/>
</dbReference>
<reference evidence="3 4" key="1">
    <citation type="submission" date="2018-09" db="EMBL/GenBank/DDBJ databases">
        <title>Genomic Encyclopedia of Archaeal and Bacterial Type Strains, Phase II (KMG-II): from individual species to whole genera.</title>
        <authorList>
            <person name="Goeker M."/>
        </authorList>
    </citation>
    <scope>NUCLEOTIDE SEQUENCE [LARGE SCALE GENOMIC DNA]</scope>
    <source>
        <strain evidence="3 4">DSM 13151</strain>
    </source>
</reference>
<accession>A0A419WJ79</accession>
<comment type="caution">
    <text evidence="3">The sequence shown here is derived from an EMBL/GenBank/DDBJ whole genome shotgun (WGS) entry which is preliminary data.</text>
</comment>